<dbReference type="GO" id="GO:0008233">
    <property type="term" value="F:peptidase activity"/>
    <property type="evidence" value="ECO:0007669"/>
    <property type="project" value="UniProtKB-KW"/>
</dbReference>
<organism evidence="2 3">
    <name type="scientific">Aeromonas diversa CDC 2478-85</name>
    <dbReference type="NCBI Taxonomy" id="1268237"/>
    <lineage>
        <taxon>Bacteria</taxon>
        <taxon>Pseudomonadati</taxon>
        <taxon>Pseudomonadota</taxon>
        <taxon>Gammaproteobacteria</taxon>
        <taxon>Aeromonadales</taxon>
        <taxon>Aeromonadaceae</taxon>
        <taxon>Aeromonas</taxon>
    </lineage>
</organism>
<dbReference type="PANTHER" id="PTHR38037">
    <property type="entry name" value="ZN_PROTEASE DOMAIN-CONTAINING PROTEIN"/>
    <property type="match status" value="1"/>
</dbReference>
<dbReference type="InterPro" id="IPR008503">
    <property type="entry name" value="Asp_endopeptidase"/>
</dbReference>
<dbReference type="Pfam" id="PF05618">
    <property type="entry name" value="Zn_protease"/>
    <property type="match status" value="1"/>
</dbReference>
<reference evidence="2 3" key="1">
    <citation type="journal article" date="2013" name="Genome Announc.">
        <title>Draft Genome Sequence of the Aeromonas diversa Type Strain.</title>
        <authorList>
            <person name="Farfan M."/>
            <person name="Spataro N."/>
            <person name="Sanglas A."/>
            <person name="Albarral V."/>
            <person name="Loren J.G."/>
            <person name="Bosch E."/>
            <person name="Fuste M.C."/>
        </authorList>
    </citation>
    <scope>NUCLEOTIDE SEQUENCE [LARGE SCALE GENOMIC DNA]</scope>
    <source>
        <strain evidence="2 3">2478-85</strain>
    </source>
</reference>
<dbReference type="PANTHER" id="PTHR38037:SF2">
    <property type="entry name" value="ATP-DEPENDENT ZINC PROTEASE DOMAIN-CONTAINING PROTEIN-RELATED"/>
    <property type="match status" value="1"/>
</dbReference>
<evidence type="ECO:0000313" key="2">
    <source>
        <dbReference type="EMBL" id="ENY70432.1"/>
    </source>
</evidence>
<sequence>MMRPQQREESAMSLWKGWIVTLLLCVGGSAVGAPQIYGWAERGRLEPAGLLMNLKLDTGADTSSLDARRLREFVRGGARWVSFTVRGEGTRGPRTVRLEREVTRYVTVRGAGGSDSRPVVHMSICIGDRLLEDEFTLNDRQKMAYPVLIGRKTLAQMDAAVAANRTYTRAPECP</sequence>
<dbReference type="Gene3D" id="2.40.70.10">
    <property type="entry name" value="Acid Proteases"/>
    <property type="match status" value="1"/>
</dbReference>
<evidence type="ECO:0000313" key="3">
    <source>
        <dbReference type="Proteomes" id="UP000023775"/>
    </source>
</evidence>
<keyword evidence="3" id="KW-1185">Reference proteome</keyword>
<dbReference type="EMBL" id="APVG01000077">
    <property type="protein sequence ID" value="ENY70432.1"/>
    <property type="molecule type" value="Genomic_DNA"/>
</dbReference>
<proteinExistence type="predicted"/>
<feature type="domain" description="Retropepsin-like aspartic endopeptidase" evidence="1">
    <location>
        <begin position="36"/>
        <end position="171"/>
    </location>
</feature>
<dbReference type="Proteomes" id="UP000023775">
    <property type="component" value="Unassembled WGS sequence"/>
</dbReference>
<dbReference type="SUPFAM" id="SSF50630">
    <property type="entry name" value="Acid proteases"/>
    <property type="match status" value="1"/>
</dbReference>
<dbReference type="GO" id="GO:0006508">
    <property type="term" value="P:proteolysis"/>
    <property type="evidence" value="ECO:0007669"/>
    <property type="project" value="UniProtKB-KW"/>
</dbReference>
<name>N9V513_9GAMM</name>
<evidence type="ECO:0000259" key="1">
    <source>
        <dbReference type="Pfam" id="PF05618"/>
    </source>
</evidence>
<gene>
    <name evidence="2" type="ORF">G114_18391</name>
</gene>
<dbReference type="InterPro" id="IPR021109">
    <property type="entry name" value="Peptidase_aspartic_dom_sf"/>
</dbReference>
<dbReference type="PATRIC" id="fig|1268237.3.peg.3605"/>
<keyword evidence="2" id="KW-0645">Protease</keyword>
<protein>
    <submittedName>
        <fullName evidence="2">ATP-dependent Zn protease</fullName>
    </submittedName>
</protein>
<dbReference type="AlphaFoldDB" id="N9V513"/>
<accession>N9V513</accession>
<comment type="caution">
    <text evidence="2">The sequence shown here is derived from an EMBL/GenBank/DDBJ whole genome shotgun (WGS) entry which is preliminary data.</text>
</comment>
<keyword evidence="2" id="KW-0378">Hydrolase</keyword>
<dbReference type="eggNOG" id="COG4067">
    <property type="taxonomic scope" value="Bacteria"/>
</dbReference>